<name>A0A7R9CN94_TIMCR</name>
<dbReference type="PANTHER" id="PTHR20973:SF0">
    <property type="entry name" value="NON-STRUCTURAL MAINTENANCE OF CHROMOSOMES ELEMENT 1 HOMOLOG"/>
    <property type="match status" value="1"/>
</dbReference>
<protein>
    <submittedName>
        <fullName evidence="2">Uncharacterized protein</fullName>
    </submittedName>
</protein>
<feature type="region of interest" description="Disordered" evidence="1">
    <location>
        <begin position="27"/>
        <end position="91"/>
    </location>
</feature>
<dbReference type="AlphaFoldDB" id="A0A7R9CN94"/>
<dbReference type="InterPro" id="IPR053719">
    <property type="entry name" value="Lipogen_MT_Stabilize_sf"/>
</dbReference>
<dbReference type="GO" id="GO:0004842">
    <property type="term" value="F:ubiquitin-protein transferase activity"/>
    <property type="evidence" value="ECO:0007669"/>
    <property type="project" value="TreeGrafter"/>
</dbReference>
<dbReference type="GO" id="GO:0030915">
    <property type="term" value="C:Smc5-Smc6 complex"/>
    <property type="evidence" value="ECO:0007669"/>
    <property type="project" value="InterPro"/>
</dbReference>
<sequence length="510" mass="57138">MELVFSEVVVVARNQLLWGQSTSSKNEVKQKSITPVSSSSSISSNTKGHARTPSSASMASTSSATSISDVDIDTGNEIDSKTDSDDSPLDLPQLISEDFTQHLQGLYHSLEQLTEVALYLTSRYQNNLTFTLSRVLVEFVALLQNIQESISSHDTQLKALSSQQLSTQGAQQLLLRRVILIYIALAKGWPIAIEAAYDGSRDLTIYRLGFQPTSRSQVRVQYIYKSQIPEGIGTSARDALMCSYICQDITGGRIGFSFYTKTERELYRKIVEEIIMCEEGAVSSTICVNLNTSLPTNITKSDAERLIKKLVGEKWLNNQLNKILLRHRSIEIPYCCGTLLPASVDKWSKAGFGNQSIARQFSVDHKGSISLGVRTLAEMEPYLTSVYKDYIKKCTLCHNIVILMYTMKLKENRCTSREISAPVVNHYTSSGERCEPRKHYSFGKNNGRFGTIYRATPGFTLYPFYYNPASKEELLHRHVTKKSDDHGVWVVISTATLARTSNQEYLSIMN</sequence>
<evidence type="ECO:0000256" key="1">
    <source>
        <dbReference type="SAM" id="MobiDB-lite"/>
    </source>
</evidence>
<dbReference type="GO" id="GO:0005634">
    <property type="term" value="C:nucleus"/>
    <property type="evidence" value="ECO:0007669"/>
    <property type="project" value="TreeGrafter"/>
</dbReference>
<organism evidence="2">
    <name type="scientific">Timema cristinae</name>
    <name type="common">Walking stick</name>
    <dbReference type="NCBI Taxonomy" id="61476"/>
    <lineage>
        <taxon>Eukaryota</taxon>
        <taxon>Metazoa</taxon>
        <taxon>Ecdysozoa</taxon>
        <taxon>Arthropoda</taxon>
        <taxon>Hexapoda</taxon>
        <taxon>Insecta</taxon>
        <taxon>Pterygota</taxon>
        <taxon>Neoptera</taxon>
        <taxon>Polyneoptera</taxon>
        <taxon>Phasmatodea</taxon>
        <taxon>Timematodea</taxon>
        <taxon>Timematoidea</taxon>
        <taxon>Timematidae</taxon>
        <taxon>Timema</taxon>
    </lineage>
</organism>
<dbReference type="InterPro" id="IPR036388">
    <property type="entry name" value="WH-like_DNA-bd_sf"/>
</dbReference>
<dbReference type="Gene3D" id="6.10.140.1610">
    <property type="match status" value="1"/>
</dbReference>
<gene>
    <name evidence="2" type="ORF">TCEB3V08_LOCUS4515</name>
</gene>
<reference evidence="2" key="1">
    <citation type="submission" date="2020-11" db="EMBL/GenBank/DDBJ databases">
        <authorList>
            <person name="Tran Van P."/>
        </authorList>
    </citation>
    <scope>NUCLEOTIDE SEQUENCE</scope>
</reference>
<proteinExistence type="predicted"/>
<dbReference type="GO" id="GO:0000724">
    <property type="term" value="P:double-strand break repair via homologous recombination"/>
    <property type="evidence" value="ECO:0007669"/>
    <property type="project" value="TreeGrafter"/>
</dbReference>
<dbReference type="PANTHER" id="PTHR20973">
    <property type="entry name" value="NON-SMC ELEMENT 1-RELATED"/>
    <property type="match status" value="1"/>
</dbReference>
<feature type="compositionally biased region" description="Low complexity" evidence="1">
    <location>
        <begin position="52"/>
        <end position="68"/>
    </location>
</feature>
<accession>A0A7R9CN94</accession>
<dbReference type="EMBL" id="OC317691">
    <property type="protein sequence ID" value="CAD7398464.1"/>
    <property type="molecule type" value="Genomic_DNA"/>
</dbReference>
<feature type="compositionally biased region" description="Polar residues" evidence="1">
    <location>
        <begin position="27"/>
        <end position="36"/>
    </location>
</feature>
<dbReference type="InterPro" id="IPR011513">
    <property type="entry name" value="Nse1"/>
</dbReference>
<evidence type="ECO:0000313" key="2">
    <source>
        <dbReference type="EMBL" id="CAD7398464.1"/>
    </source>
</evidence>
<dbReference type="Gene3D" id="1.10.10.10">
    <property type="entry name" value="Winged helix-like DNA-binding domain superfamily/Winged helix DNA-binding domain"/>
    <property type="match status" value="1"/>
</dbReference>